<dbReference type="PROSITE" id="PS51722">
    <property type="entry name" value="G_TR_2"/>
    <property type="match status" value="1"/>
</dbReference>
<protein>
    <submittedName>
        <fullName evidence="2">EEFSEC</fullName>
    </submittedName>
</protein>
<dbReference type="PANTHER" id="PTHR43721">
    <property type="entry name" value="ELONGATION FACTOR TU-RELATED"/>
    <property type="match status" value="1"/>
</dbReference>
<sequence>MTGYFTSVMRGRTAHVVLQFLAKHSTIQIPHPPYSPDLAPNDFFLYPKLKINLKGRKFDNVDMIQAESKATLRNLSKSDFISCFDNWKKRWNGYRAVLEINERTLYIAPTPNDKQWMSSDISSSDIKVHIAYGTVDIQYIKMAPAVSIEGRNVLNFNIGVLGHIDSGKTSLSKALSTTASTASFDKNPQSQERGITIDLGFSSFSCDFPQHLQNDSKYTVLQFTLVDCPGHSSLIRTIIGVLLPSNRPIHITFSSMLERERTSVVDRVGCDTGAQIVDLVILVVDVVKGVQTQTAECLVIAEITCDKMVVVLNKTDQLPEAKREAHVDKGEEGPIGILQLKELLCKEAYIPRRNPGGPLLVSVDHCFSIKGQGTVMTGTLLQGSLEVNQGDRVGICVTQFDPAQLERGLICSPGHLTYATHAIVAVHRIPYFRAEILTKAKFHITALHDTRMAKLTFFSPVPGSGETFDLSQEYSYQSELTATAEGEAWYDARSSRQYVLLEFVKPTILCPGSLIIGSHLDYDIHSKSCRLAFHGQVLQLGGPELLPALRVFKVKSKEGMVDRMSSPHDIIVRNLFKKETNLKLFQSLPVALSTGEQGAVEGWFGQSGKVKVHIPGTRFGYTG</sequence>
<accession>A0ABY6KNS2</accession>
<keyword evidence="3" id="KW-1185">Reference proteome</keyword>
<dbReference type="InterPro" id="IPR027417">
    <property type="entry name" value="P-loop_NTPase"/>
</dbReference>
<evidence type="ECO:0000259" key="1">
    <source>
        <dbReference type="PROSITE" id="PS51722"/>
    </source>
</evidence>
<dbReference type="PRINTS" id="PR00315">
    <property type="entry name" value="ELONGATNFCT"/>
</dbReference>
<dbReference type="SUPFAM" id="SSF52540">
    <property type="entry name" value="P-loop containing nucleoside triphosphate hydrolases"/>
    <property type="match status" value="1"/>
</dbReference>
<reference evidence="2 3" key="1">
    <citation type="submission" date="2022-01" db="EMBL/GenBank/DDBJ databases">
        <title>A chromosomal length assembly of Cordylochernes scorpioides.</title>
        <authorList>
            <person name="Zeh D."/>
            <person name="Zeh J."/>
        </authorList>
    </citation>
    <scope>NUCLEOTIDE SEQUENCE [LARGE SCALE GENOMIC DNA]</scope>
    <source>
        <strain evidence="2">IN4F17</strain>
        <tissue evidence="2">Whole Body</tissue>
    </source>
</reference>
<proteinExistence type="predicted"/>
<dbReference type="InterPro" id="IPR036397">
    <property type="entry name" value="RNaseH_sf"/>
</dbReference>
<dbReference type="Pfam" id="PF21208">
    <property type="entry name" value="euk_SelB_III"/>
    <property type="match status" value="1"/>
</dbReference>
<organism evidence="2 3">
    <name type="scientific">Cordylochernes scorpioides</name>
    <dbReference type="NCBI Taxonomy" id="51811"/>
    <lineage>
        <taxon>Eukaryota</taxon>
        <taxon>Metazoa</taxon>
        <taxon>Ecdysozoa</taxon>
        <taxon>Arthropoda</taxon>
        <taxon>Chelicerata</taxon>
        <taxon>Arachnida</taxon>
        <taxon>Pseudoscorpiones</taxon>
        <taxon>Cheliferoidea</taxon>
        <taxon>Chernetidae</taxon>
        <taxon>Cordylochernes</taxon>
    </lineage>
</organism>
<name>A0ABY6KNS2_9ARAC</name>
<dbReference type="Gene3D" id="2.40.30.10">
    <property type="entry name" value="Translation factors"/>
    <property type="match status" value="1"/>
</dbReference>
<dbReference type="Gene3D" id="3.30.420.10">
    <property type="entry name" value="Ribonuclease H-like superfamily/Ribonuclease H"/>
    <property type="match status" value="1"/>
</dbReference>
<dbReference type="EMBL" id="CP092869">
    <property type="protein sequence ID" value="UYV70313.1"/>
    <property type="molecule type" value="Genomic_DNA"/>
</dbReference>
<dbReference type="InterPro" id="IPR049393">
    <property type="entry name" value="eEFSec_III"/>
</dbReference>
<dbReference type="InterPro" id="IPR049394">
    <property type="entry name" value="eEFSec_C"/>
</dbReference>
<dbReference type="SUPFAM" id="SSF50447">
    <property type="entry name" value="Translation proteins"/>
    <property type="match status" value="1"/>
</dbReference>
<dbReference type="Pfam" id="PF21131">
    <property type="entry name" value="eEFSec_4th"/>
    <property type="match status" value="1"/>
</dbReference>
<dbReference type="InterPro" id="IPR000795">
    <property type="entry name" value="T_Tr_GTP-bd_dom"/>
</dbReference>
<dbReference type="Pfam" id="PF00009">
    <property type="entry name" value="GTP_EFTU"/>
    <property type="match status" value="2"/>
</dbReference>
<dbReference type="Gene3D" id="3.40.50.300">
    <property type="entry name" value="P-loop containing nucleotide triphosphate hydrolases"/>
    <property type="match status" value="1"/>
</dbReference>
<dbReference type="InterPro" id="IPR050055">
    <property type="entry name" value="EF-Tu_GTPase"/>
</dbReference>
<dbReference type="PANTHER" id="PTHR43721:SF11">
    <property type="entry name" value="SELENOCYSTEINE-SPECIFIC ELONGATION FACTOR"/>
    <property type="match status" value="1"/>
</dbReference>
<feature type="domain" description="Tr-type G" evidence="1">
    <location>
        <begin position="153"/>
        <end position="352"/>
    </location>
</feature>
<dbReference type="CDD" id="cd04094">
    <property type="entry name" value="eSelB_III"/>
    <property type="match status" value="1"/>
</dbReference>
<dbReference type="InterPro" id="IPR009000">
    <property type="entry name" value="Transl_B-barrel_sf"/>
</dbReference>
<evidence type="ECO:0000313" key="2">
    <source>
        <dbReference type="EMBL" id="UYV70313.1"/>
    </source>
</evidence>
<dbReference type="Proteomes" id="UP001235939">
    <property type="component" value="Chromosome 07"/>
</dbReference>
<gene>
    <name evidence="2" type="ORF">LAZ67_7002491</name>
</gene>
<evidence type="ECO:0000313" key="3">
    <source>
        <dbReference type="Proteomes" id="UP001235939"/>
    </source>
</evidence>